<name>A0ABZ0M3A3_9ACTN</name>
<organism evidence="1 2">
    <name type="scientific">Streptomyces solicathayae</name>
    <dbReference type="NCBI Taxonomy" id="3081768"/>
    <lineage>
        <taxon>Bacteria</taxon>
        <taxon>Bacillati</taxon>
        <taxon>Actinomycetota</taxon>
        <taxon>Actinomycetes</taxon>
        <taxon>Kitasatosporales</taxon>
        <taxon>Streptomycetaceae</taxon>
        <taxon>Streptomyces</taxon>
    </lineage>
</organism>
<proteinExistence type="predicted"/>
<evidence type="ECO:0008006" key="3">
    <source>
        <dbReference type="Google" id="ProtNLM"/>
    </source>
</evidence>
<reference evidence="1 2" key="1">
    <citation type="submission" date="2023-10" db="EMBL/GenBank/DDBJ databases">
        <title>The genome sequence of Streptomyces sp. HUAS YS2.</title>
        <authorList>
            <person name="Mo P."/>
        </authorList>
    </citation>
    <scope>NUCLEOTIDE SEQUENCE [LARGE SCALE GENOMIC DNA]</scope>
    <source>
        <strain evidence="1 2">HUAS YS2</strain>
    </source>
</reference>
<protein>
    <recommendedName>
        <fullName evidence="3">Secreted protein</fullName>
    </recommendedName>
</protein>
<gene>
    <name evidence="1" type="ORF">R2D22_34690</name>
</gene>
<keyword evidence="2" id="KW-1185">Reference proteome</keyword>
<dbReference type="Proteomes" id="UP001301731">
    <property type="component" value="Chromosome"/>
</dbReference>
<evidence type="ECO:0000313" key="2">
    <source>
        <dbReference type="Proteomes" id="UP001301731"/>
    </source>
</evidence>
<dbReference type="RefSeq" id="WP_318109201.1">
    <property type="nucleotide sequence ID" value="NZ_CP137573.1"/>
</dbReference>
<dbReference type="EMBL" id="CP137573">
    <property type="protein sequence ID" value="WOX26257.1"/>
    <property type="molecule type" value="Genomic_DNA"/>
</dbReference>
<accession>A0ABZ0M3A3</accession>
<evidence type="ECO:0000313" key="1">
    <source>
        <dbReference type="EMBL" id="WOX26257.1"/>
    </source>
</evidence>
<sequence length="73" mass="8077">MTAVLVLFGVLGAFAALLIVTLLRRGSGRTENADGLLIEQDRRLQAHSDRTSYNAFAAHNSVPTMSDSQRYRR</sequence>